<dbReference type="AlphaFoldDB" id="A0A1V9YG22"/>
<proteinExistence type="predicted"/>
<evidence type="ECO:0000313" key="2">
    <source>
        <dbReference type="Proteomes" id="UP000243579"/>
    </source>
</evidence>
<reference evidence="1 2" key="1">
    <citation type="journal article" date="2014" name="Genome Biol. Evol.">
        <title>The secreted proteins of Achlya hypogyna and Thraustotheca clavata identify the ancestral oomycete secretome and reveal gene acquisitions by horizontal gene transfer.</title>
        <authorList>
            <person name="Misner I."/>
            <person name="Blouin N."/>
            <person name="Leonard G."/>
            <person name="Richards T.A."/>
            <person name="Lane C.E."/>
        </authorList>
    </citation>
    <scope>NUCLEOTIDE SEQUENCE [LARGE SCALE GENOMIC DNA]</scope>
    <source>
        <strain evidence="1 2">ATCC 48635</strain>
    </source>
</reference>
<gene>
    <name evidence="1" type="ORF">ACHHYP_13120</name>
</gene>
<accession>A0A1V9YG22</accession>
<organism evidence="1 2">
    <name type="scientific">Achlya hypogyna</name>
    <name type="common">Oomycete</name>
    <name type="synonym">Protoachlya hypogyna</name>
    <dbReference type="NCBI Taxonomy" id="1202772"/>
    <lineage>
        <taxon>Eukaryota</taxon>
        <taxon>Sar</taxon>
        <taxon>Stramenopiles</taxon>
        <taxon>Oomycota</taxon>
        <taxon>Saprolegniomycetes</taxon>
        <taxon>Saprolegniales</taxon>
        <taxon>Achlyaceae</taxon>
        <taxon>Achlya</taxon>
    </lineage>
</organism>
<name>A0A1V9YG22_ACHHY</name>
<evidence type="ECO:0000313" key="1">
    <source>
        <dbReference type="EMBL" id="OQR84648.1"/>
    </source>
</evidence>
<dbReference type="Proteomes" id="UP000243579">
    <property type="component" value="Unassembled WGS sequence"/>
</dbReference>
<comment type="caution">
    <text evidence="1">The sequence shown here is derived from an EMBL/GenBank/DDBJ whole genome shotgun (WGS) entry which is preliminary data.</text>
</comment>
<dbReference type="EMBL" id="JNBR01001843">
    <property type="protein sequence ID" value="OQR84648.1"/>
    <property type="molecule type" value="Genomic_DNA"/>
</dbReference>
<keyword evidence="2" id="KW-1185">Reference proteome</keyword>
<sequence length="564" mass="62006">MKNAACIGARDDYASPNKWKLPRLPSTELRCFSCGLVHGQPTLCDTYRYCAGCGKVMRESTDLPVPPTADLDRLHILAASFGHPIDPKLAVDITDEVRARVEVTGMSSRLLLSEDVSSWLRGHVPSLGVLKVVIIRYAVPNFNPDLTRRGEIVVREVTAGRLATAIHLTFTPDRLPKLWVLSGRFGHRVSTTRGLVFDVTERLTAWIDLHGRGCYLCWPSANALTDWLGDPCPGLSKALMVEYEIMGRSGQARQYEVDGHLKQDIVIQHLPIVAPAILIELAEYGWSAKDLQRKVVDLTAQIALGTSGLDPELAQFTALGNDARKDVTTPLQERIDRDGGRRLELRHSTNLNQLGGDPCPGLCKRLLIDYHYLGFGDSGNDNEVLKGGSLRNFALRRGGKLRLHVSAEGFLSEPIRLEPTQVFPSLQIVRAFFGHPTNALKTYDVTDLLAAKAQGGGGRPLVVPRTLDLCAEFGDPCRGIRKALTINYKVLGMAGRLVVPVDDDNHLAATLILGYPPETKDFGVAGKVSWAERVALTAVRTTKQTARDRMQSSASLRMWSNEQS</sequence>
<protein>
    <submittedName>
        <fullName evidence="1">Uncharacterized protein</fullName>
    </submittedName>
</protein>
<dbReference type="OrthoDB" id="67053at2759"/>
<dbReference type="CDD" id="cd22823">
    <property type="entry name" value="Gal_Rha_Lectin"/>
    <property type="match status" value="1"/>
</dbReference>